<dbReference type="EMBL" id="JABWDY010037115">
    <property type="protein sequence ID" value="KAF5180654.1"/>
    <property type="molecule type" value="Genomic_DNA"/>
</dbReference>
<dbReference type="AlphaFoldDB" id="A0A7J6V6B4"/>
<comment type="caution">
    <text evidence="4">The sequence shown here is derived from an EMBL/GenBank/DDBJ whole genome shotgun (WGS) entry which is preliminary data.</text>
</comment>
<sequence length="372" mass="41140">MAQHTDSVRSEDYMDTDPSLIELIPSDLWSLPYLQLPGILPAATRINPVRVGEVCSAAQTLSPLAIQAPQVPVPRIRVSAPSIQPYDGKSSSFRAFISQLTNEILSDEGQFPTEMSKIRFAYRCLGPGALAKMRSSFRNLEDPTVPAEITTFKDFLLALKQRCQDPSLCEKASITVEGLYQKNTNFHDFITIFEDNMADSIYAQNDKSQWKIMLQRRLSIRLRNALVTATDVPTEYHAFVAYLREKDAAFQEIQASKHPTGLSGYSRPTFPSSQPPFTINSPSSSSHTLPQASPELTVSQGGTAMDLDSISEERDSDGRLTPQAKNARKALGRCLRCNKIGHFAIKCPLGKNPNVSISTTESMPPQSDLLKD</sequence>
<feature type="compositionally biased region" description="Polar residues" evidence="2">
    <location>
        <begin position="269"/>
        <end position="301"/>
    </location>
</feature>
<dbReference type="GO" id="GO:0003676">
    <property type="term" value="F:nucleic acid binding"/>
    <property type="evidence" value="ECO:0007669"/>
    <property type="project" value="InterPro"/>
</dbReference>
<evidence type="ECO:0000256" key="1">
    <source>
        <dbReference type="PROSITE-ProRule" id="PRU00047"/>
    </source>
</evidence>
<dbReference type="PROSITE" id="PS50158">
    <property type="entry name" value="ZF_CCHC"/>
    <property type="match status" value="1"/>
</dbReference>
<protein>
    <recommendedName>
        <fullName evidence="3">CCHC-type domain-containing protein</fullName>
    </recommendedName>
</protein>
<keyword evidence="1" id="KW-0862">Zinc</keyword>
<feature type="domain" description="CCHC-type" evidence="3">
    <location>
        <begin position="333"/>
        <end position="348"/>
    </location>
</feature>
<dbReference type="GO" id="GO:0008270">
    <property type="term" value="F:zinc ion binding"/>
    <property type="evidence" value="ECO:0007669"/>
    <property type="project" value="UniProtKB-KW"/>
</dbReference>
<keyword evidence="1" id="KW-0863">Zinc-finger</keyword>
<dbReference type="InterPro" id="IPR001878">
    <property type="entry name" value="Znf_CCHC"/>
</dbReference>
<evidence type="ECO:0000313" key="5">
    <source>
        <dbReference type="Proteomes" id="UP000554482"/>
    </source>
</evidence>
<feature type="compositionally biased region" description="Polar residues" evidence="2">
    <location>
        <begin position="353"/>
        <end position="365"/>
    </location>
</feature>
<evidence type="ECO:0000313" key="4">
    <source>
        <dbReference type="EMBL" id="KAF5180654.1"/>
    </source>
</evidence>
<dbReference type="OrthoDB" id="5582182at2759"/>
<dbReference type="Proteomes" id="UP000554482">
    <property type="component" value="Unassembled WGS sequence"/>
</dbReference>
<keyword evidence="1" id="KW-0479">Metal-binding</keyword>
<gene>
    <name evidence="4" type="ORF">FRX31_029759</name>
</gene>
<proteinExistence type="predicted"/>
<reference evidence="4 5" key="1">
    <citation type="submission" date="2020-06" db="EMBL/GenBank/DDBJ databases">
        <title>Transcriptomic and genomic resources for Thalictrum thalictroides and T. hernandezii: Facilitating candidate gene discovery in an emerging model plant lineage.</title>
        <authorList>
            <person name="Arias T."/>
            <person name="Riano-Pachon D.M."/>
            <person name="Di Stilio V.S."/>
        </authorList>
    </citation>
    <scope>NUCLEOTIDE SEQUENCE [LARGE SCALE GENOMIC DNA]</scope>
    <source>
        <strain evidence="5">cv. WT478/WT964</strain>
        <tissue evidence="4">Leaves</tissue>
    </source>
</reference>
<keyword evidence="5" id="KW-1185">Reference proteome</keyword>
<dbReference type="InterPro" id="IPR036875">
    <property type="entry name" value="Znf_CCHC_sf"/>
</dbReference>
<organism evidence="4 5">
    <name type="scientific">Thalictrum thalictroides</name>
    <name type="common">Rue-anemone</name>
    <name type="synonym">Anemone thalictroides</name>
    <dbReference type="NCBI Taxonomy" id="46969"/>
    <lineage>
        <taxon>Eukaryota</taxon>
        <taxon>Viridiplantae</taxon>
        <taxon>Streptophyta</taxon>
        <taxon>Embryophyta</taxon>
        <taxon>Tracheophyta</taxon>
        <taxon>Spermatophyta</taxon>
        <taxon>Magnoliopsida</taxon>
        <taxon>Ranunculales</taxon>
        <taxon>Ranunculaceae</taxon>
        <taxon>Thalictroideae</taxon>
        <taxon>Thalictrum</taxon>
    </lineage>
</organism>
<accession>A0A7J6V6B4</accession>
<feature type="region of interest" description="Disordered" evidence="2">
    <location>
        <begin position="351"/>
        <end position="372"/>
    </location>
</feature>
<evidence type="ECO:0000259" key="3">
    <source>
        <dbReference type="PROSITE" id="PS50158"/>
    </source>
</evidence>
<name>A0A7J6V6B4_THATH</name>
<feature type="region of interest" description="Disordered" evidence="2">
    <location>
        <begin position="259"/>
        <end position="301"/>
    </location>
</feature>
<dbReference type="SUPFAM" id="SSF57756">
    <property type="entry name" value="Retrovirus zinc finger-like domains"/>
    <property type="match status" value="1"/>
</dbReference>
<evidence type="ECO:0000256" key="2">
    <source>
        <dbReference type="SAM" id="MobiDB-lite"/>
    </source>
</evidence>